<evidence type="ECO:0000313" key="2">
    <source>
        <dbReference type="Proteomes" id="UP000185911"/>
    </source>
</evidence>
<protein>
    <submittedName>
        <fullName evidence="1">Uncharacterized protein</fullName>
    </submittedName>
</protein>
<keyword evidence="2" id="KW-1185">Reference proteome</keyword>
<dbReference type="Proteomes" id="UP000185911">
    <property type="component" value="Unassembled WGS sequence"/>
</dbReference>
<reference evidence="1 2" key="1">
    <citation type="submission" date="2017-01" db="EMBL/GenBank/DDBJ databases">
        <title>Genome sequence of Rhodoferax antarcticus ANT.BR, a psychrophilic purple nonsulfur bacterium from an Antarctic microbial mat.</title>
        <authorList>
            <person name="Baker J."/>
            <person name="Riester C."/>
            <person name="Skinner B."/>
            <person name="Newell A."/>
            <person name="Swingley W."/>
            <person name="Madigan M."/>
            <person name="Jung D."/>
            <person name="Asao M."/>
            <person name="Chen M."/>
            <person name="Loughlin P."/>
            <person name="Pan H."/>
            <person name="Lin S."/>
            <person name="Li N."/>
            <person name="Shaw J."/>
            <person name="Prado M."/>
            <person name="Sherman C."/>
            <person name="Li X."/>
            <person name="Tang J."/>
            <person name="Blankenship R."/>
            <person name="Zhao T."/>
            <person name="Touchman J."/>
            <person name="Sattley M."/>
        </authorList>
    </citation>
    <scope>NUCLEOTIDE SEQUENCE [LARGE SCALE GENOMIC DNA]</scope>
    <source>
        <strain evidence="1 2">ANT.BR</strain>
    </source>
</reference>
<name>A0A1Q8YBS4_9BURK</name>
<accession>A0A1Q8YBS4</accession>
<sequence>MQNEYATICHGDISFVVEKTAAVTPNFQLRGALSVLLGWLSLQFVK</sequence>
<comment type="caution">
    <text evidence="1">The sequence shown here is derived from an EMBL/GenBank/DDBJ whole genome shotgun (WGS) entry which is preliminary data.</text>
</comment>
<gene>
    <name evidence="1" type="ORF">BLL52_3484</name>
</gene>
<organism evidence="1 2">
    <name type="scientific">Rhodoferax antarcticus ANT.BR</name>
    <dbReference type="NCBI Taxonomy" id="1111071"/>
    <lineage>
        <taxon>Bacteria</taxon>
        <taxon>Pseudomonadati</taxon>
        <taxon>Pseudomonadota</taxon>
        <taxon>Betaproteobacteria</taxon>
        <taxon>Burkholderiales</taxon>
        <taxon>Comamonadaceae</taxon>
        <taxon>Rhodoferax</taxon>
    </lineage>
</organism>
<dbReference type="AlphaFoldDB" id="A0A1Q8YBS4"/>
<evidence type="ECO:0000313" key="1">
    <source>
        <dbReference type="EMBL" id="OLP05359.1"/>
    </source>
</evidence>
<dbReference type="EMBL" id="MSYM01000017">
    <property type="protein sequence ID" value="OLP05359.1"/>
    <property type="molecule type" value="Genomic_DNA"/>
</dbReference>
<proteinExistence type="predicted"/>